<organism evidence="2 3">
    <name type="scientific">Pleuronectes platessa</name>
    <name type="common">European plaice</name>
    <dbReference type="NCBI Taxonomy" id="8262"/>
    <lineage>
        <taxon>Eukaryota</taxon>
        <taxon>Metazoa</taxon>
        <taxon>Chordata</taxon>
        <taxon>Craniata</taxon>
        <taxon>Vertebrata</taxon>
        <taxon>Euteleostomi</taxon>
        <taxon>Actinopterygii</taxon>
        <taxon>Neopterygii</taxon>
        <taxon>Teleostei</taxon>
        <taxon>Neoteleostei</taxon>
        <taxon>Acanthomorphata</taxon>
        <taxon>Carangaria</taxon>
        <taxon>Pleuronectiformes</taxon>
        <taxon>Pleuronectoidei</taxon>
        <taxon>Pleuronectidae</taxon>
        <taxon>Pleuronectes</taxon>
    </lineage>
</organism>
<accession>A0A9N7ULS0</accession>
<reference evidence="2" key="1">
    <citation type="submission" date="2020-03" db="EMBL/GenBank/DDBJ databases">
        <authorList>
            <person name="Weist P."/>
        </authorList>
    </citation>
    <scope>NUCLEOTIDE SEQUENCE</scope>
</reference>
<evidence type="ECO:0000313" key="2">
    <source>
        <dbReference type="EMBL" id="CAB1434640.1"/>
    </source>
</evidence>
<protein>
    <submittedName>
        <fullName evidence="2">Uncharacterized protein</fullName>
    </submittedName>
</protein>
<gene>
    <name evidence="2" type="ORF">PLEPLA_LOCUS22689</name>
</gene>
<evidence type="ECO:0000256" key="1">
    <source>
        <dbReference type="SAM" id="MobiDB-lite"/>
    </source>
</evidence>
<dbReference type="Proteomes" id="UP001153269">
    <property type="component" value="Unassembled WGS sequence"/>
</dbReference>
<feature type="compositionally biased region" description="Polar residues" evidence="1">
    <location>
        <begin position="91"/>
        <end position="102"/>
    </location>
</feature>
<feature type="compositionally biased region" description="Low complexity" evidence="1">
    <location>
        <begin position="13"/>
        <end position="24"/>
    </location>
</feature>
<feature type="region of interest" description="Disordered" evidence="1">
    <location>
        <begin position="85"/>
        <end position="114"/>
    </location>
</feature>
<keyword evidence="3" id="KW-1185">Reference proteome</keyword>
<evidence type="ECO:0000313" key="3">
    <source>
        <dbReference type="Proteomes" id="UP001153269"/>
    </source>
</evidence>
<dbReference type="EMBL" id="CADEAL010001680">
    <property type="protein sequence ID" value="CAB1434640.1"/>
    <property type="molecule type" value="Genomic_DNA"/>
</dbReference>
<comment type="caution">
    <text evidence="2">The sequence shown here is derived from an EMBL/GenBank/DDBJ whole genome shotgun (WGS) entry which is preliminary data.</text>
</comment>
<feature type="region of interest" description="Disordered" evidence="1">
    <location>
        <begin position="1"/>
        <end position="33"/>
    </location>
</feature>
<sequence>MEMMTGAKPPLAGTISPGSSSSTPRLGKRGMEQAWPGSTLGILVEICWSSWTRANSLTPEALSATRFPELNPFYVHVTALVRPSGALQGLPPTTVNVSTRASSPVRDGPQQSHD</sequence>
<dbReference type="AlphaFoldDB" id="A0A9N7ULS0"/>
<name>A0A9N7ULS0_PLEPL</name>
<proteinExistence type="predicted"/>